<evidence type="ECO:0000313" key="3">
    <source>
        <dbReference type="EMBL" id="SGY55529.1"/>
    </source>
</evidence>
<organism evidence="3 4">
    <name type="scientific">Microbotryum silenes-dioicae</name>
    <dbReference type="NCBI Taxonomy" id="796604"/>
    <lineage>
        <taxon>Eukaryota</taxon>
        <taxon>Fungi</taxon>
        <taxon>Dikarya</taxon>
        <taxon>Basidiomycota</taxon>
        <taxon>Pucciniomycotina</taxon>
        <taxon>Microbotryomycetes</taxon>
        <taxon>Microbotryales</taxon>
        <taxon>Microbotryaceae</taxon>
        <taxon>Microbotryum</taxon>
    </lineage>
</organism>
<name>A0A2X0P877_9BASI</name>
<proteinExistence type="predicted"/>
<keyword evidence="2" id="KW-0732">Signal</keyword>
<evidence type="ECO:0000313" key="4">
    <source>
        <dbReference type="Proteomes" id="UP000249464"/>
    </source>
</evidence>
<dbReference type="EMBL" id="FQNC01000044">
    <property type="protein sequence ID" value="SGY55529.1"/>
    <property type="molecule type" value="Genomic_DNA"/>
</dbReference>
<feature type="compositionally biased region" description="Basic and acidic residues" evidence="1">
    <location>
        <begin position="125"/>
        <end position="134"/>
    </location>
</feature>
<reference evidence="3 4" key="1">
    <citation type="submission" date="2016-11" db="EMBL/GenBank/DDBJ databases">
        <authorList>
            <person name="Jaros S."/>
            <person name="Januszkiewicz K."/>
            <person name="Wedrychowicz H."/>
        </authorList>
    </citation>
    <scope>NUCLEOTIDE SEQUENCE [LARGE SCALE GENOMIC DNA]</scope>
</reference>
<evidence type="ECO:0000256" key="1">
    <source>
        <dbReference type="SAM" id="MobiDB-lite"/>
    </source>
</evidence>
<sequence length="149" mass="16123">MQLSFVVLLLTAAISFVAALPFDSNREQPRLRVTPRCHTPRNPSHPSLITNNKGSTYPNLKGGKPCAGAKMCGGTGKATRRRGDSVHTSKYWPNNKPRQFLKRGGAFSTMSLSTTAVKSSYSSEKLNEGEHQEAASDFTQGEGGVSRNP</sequence>
<feature type="region of interest" description="Disordered" evidence="1">
    <location>
        <begin position="114"/>
        <end position="149"/>
    </location>
</feature>
<feature type="chain" id="PRO_5015873091" evidence="2">
    <location>
        <begin position="20"/>
        <end position="149"/>
    </location>
</feature>
<dbReference type="Proteomes" id="UP000249464">
    <property type="component" value="Unassembled WGS sequence"/>
</dbReference>
<keyword evidence="4" id="KW-1185">Reference proteome</keyword>
<gene>
    <name evidence="3" type="primary">BQ5605_C006g04041</name>
    <name evidence="3" type="ORF">BQ5605_C006G04041</name>
</gene>
<feature type="compositionally biased region" description="Polar residues" evidence="1">
    <location>
        <begin position="114"/>
        <end position="124"/>
    </location>
</feature>
<accession>A0A2X0P877</accession>
<feature type="region of interest" description="Disordered" evidence="1">
    <location>
        <begin position="34"/>
        <end position="100"/>
    </location>
</feature>
<protein>
    <submittedName>
        <fullName evidence="3">BQ5605_C006g04041 protein</fullName>
    </submittedName>
</protein>
<dbReference type="AlphaFoldDB" id="A0A2X0P877"/>
<feature type="compositionally biased region" description="Polar residues" evidence="1">
    <location>
        <begin position="41"/>
        <end position="58"/>
    </location>
</feature>
<feature type="signal peptide" evidence="2">
    <location>
        <begin position="1"/>
        <end position="19"/>
    </location>
</feature>
<evidence type="ECO:0000256" key="2">
    <source>
        <dbReference type="SAM" id="SignalP"/>
    </source>
</evidence>